<dbReference type="AlphaFoldDB" id="A0A178HP09"/>
<feature type="domain" description="CN hydrolase" evidence="2">
    <location>
        <begin position="7"/>
        <end position="242"/>
    </location>
</feature>
<name>A0A178HP09_9HYPH</name>
<keyword evidence="4" id="KW-1185">Reference proteome</keyword>
<accession>A0A178HP09</accession>
<dbReference type="InterPro" id="IPR003010">
    <property type="entry name" value="C-N_Hydrolase"/>
</dbReference>
<dbReference type="SUPFAM" id="SSF56317">
    <property type="entry name" value="Carbon-nitrogen hydrolase"/>
    <property type="match status" value="1"/>
</dbReference>
<dbReference type="PANTHER" id="PTHR43674:SF16">
    <property type="entry name" value="CARBON-NITROGEN FAMILY, PUTATIVE (AFU_ORTHOLOGUE AFUA_5G02350)-RELATED"/>
    <property type="match status" value="1"/>
</dbReference>
<dbReference type="PANTHER" id="PTHR43674">
    <property type="entry name" value="NITRILASE C965.09-RELATED"/>
    <property type="match status" value="1"/>
</dbReference>
<keyword evidence="1 3" id="KW-0378">Hydrolase</keyword>
<organism evidence="3 4">
    <name type="scientific">Devosia elaeis</name>
    <dbReference type="NCBI Taxonomy" id="1770058"/>
    <lineage>
        <taxon>Bacteria</taxon>
        <taxon>Pseudomonadati</taxon>
        <taxon>Pseudomonadota</taxon>
        <taxon>Alphaproteobacteria</taxon>
        <taxon>Hyphomicrobiales</taxon>
        <taxon>Devosiaceae</taxon>
        <taxon>Devosia</taxon>
    </lineage>
</organism>
<dbReference type="InterPro" id="IPR036526">
    <property type="entry name" value="C-N_Hydrolase_sf"/>
</dbReference>
<dbReference type="Pfam" id="PF00795">
    <property type="entry name" value="CN_hydrolase"/>
    <property type="match status" value="1"/>
</dbReference>
<dbReference type="CDD" id="cd07197">
    <property type="entry name" value="nitrilase"/>
    <property type="match status" value="1"/>
</dbReference>
<proteinExistence type="predicted"/>
<dbReference type="RefSeq" id="WP_067459007.1">
    <property type="nucleotide sequence ID" value="NZ_LVVY01000120.1"/>
</dbReference>
<dbReference type="Proteomes" id="UP000078389">
    <property type="component" value="Unassembled WGS sequence"/>
</dbReference>
<comment type="caution">
    <text evidence="3">The sequence shown here is derived from an EMBL/GenBank/DDBJ whole genome shotgun (WGS) entry which is preliminary data.</text>
</comment>
<dbReference type="Gene3D" id="3.60.110.10">
    <property type="entry name" value="Carbon-nitrogen hydrolase"/>
    <property type="match status" value="1"/>
</dbReference>
<evidence type="ECO:0000313" key="3">
    <source>
        <dbReference type="EMBL" id="OAM74467.1"/>
    </source>
</evidence>
<evidence type="ECO:0000256" key="1">
    <source>
        <dbReference type="ARBA" id="ARBA00022801"/>
    </source>
</evidence>
<reference evidence="3 4" key="1">
    <citation type="submission" date="2016-03" db="EMBL/GenBank/DDBJ databases">
        <title>Genome sequencing of Devosia sp. S37.</title>
        <authorList>
            <person name="Mohd Nor M."/>
        </authorList>
    </citation>
    <scope>NUCLEOTIDE SEQUENCE [LARGE SCALE GENOMIC DNA]</scope>
    <source>
        <strain evidence="3 4">S37</strain>
    </source>
</reference>
<sequence>MSEGSPLVIAAAQSLVSSDIAANGAAIRQLIAGAATSGARLVVFCEGALSGYAKNQIASPQSWRNYDWAGQDAELAEIGLLCGSLGIAAIVGGAHRFSDVYPPHNSLYVLDASGSLVGRYDKRFLSNTELQSWYTPGTEPLVFDLDGYRLGCAICIESQFVEVFREYETLGVDAVLFGSYGVPEHFQIALRAHAGLNNLWIAAATPSQEADKGAAGIVGPDGRWCARVEGPGAGLALASLDRLDPAYDIALNKARPWRARARQGDIYREKLPKDR</sequence>
<dbReference type="EMBL" id="LVVY01000120">
    <property type="protein sequence ID" value="OAM74467.1"/>
    <property type="molecule type" value="Genomic_DNA"/>
</dbReference>
<dbReference type="STRING" id="1770058.A3840_15810"/>
<evidence type="ECO:0000313" key="4">
    <source>
        <dbReference type="Proteomes" id="UP000078389"/>
    </source>
</evidence>
<evidence type="ECO:0000259" key="2">
    <source>
        <dbReference type="PROSITE" id="PS50263"/>
    </source>
</evidence>
<protein>
    <submittedName>
        <fullName evidence="3">Hydrolase</fullName>
    </submittedName>
</protein>
<gene>
    <name evidence="3" type="ORF">A3840_15810</name>
</gene>
<dbReference type="InterPro" id="IPR050345">
    <property type="entry name" value="Aliph_Amidase/BUP"/>
</dbReference>
<dbReference type="PROSITE" id="PS50263">
    <property type="entry name" value="CN_HYDROLASE"/>
    <property type="match status" value="1"/>
</dbReference>
<dbReference type="GO" id="GO:0016811">
    <property type="term" value="F:hydrolase activity, acting on carbon-nitrogen (but not peptide) bonds, in linear amides"/>
    <property type="evidence" value="ECO:0007669"/>
    <property type="project" value="TreeGrafter"/>
</dbReference>